<name>A0A6D2I7G9_9BRAS</name>
<dbReference type="Pfam" id="PF13456">
    <property type="entry name" value="RVT_3"/>
    <property type="match status" value="1"/>
</dbReference>
<organism evidence="2 3">
    <name type="scientific">Microthlaspi erraticum</name>
    <dbReference type="NCBI Taxonomy" id="1685480"/>
    <lineage>
        <taxon>Eukaryota</taxon>
        <taxon>Viridiplantae</taxon>
        <taxon>Streptophyta</taxon>
        <taxon>Embryophyta</taxon>
        <taxon>Tracheophyta</taxon>
        <taxon>Spermatophyta</taxon>
        <taxon>Magnoliopsida</taxon>
        <taxon>eudicotyledons</taxon>
        <taxon>Gunneridae</taxon>
        <taxon>Pentapetalae</taxon>
        <taxon>rosids</taxon>
        <taxon>malvids</taxon>
        <taxon>Brassicales</taxon>
        <taxon>Brassicaceae</taxon>
        <taxon>Coluteocarpeae</taxon>
        <taxon>Microthlaspi</taxon>
    </lineage>
</organism>
<dbReference type="Gene3D" id="3.30.420.10">
    <property type="entry name" value="Ribonuclease H-like superfamily/Ribonuclease H"/>
    <property type="match status" value="1"/>
</dbReference>
<dbReference type="CDD" id="cd06222">
    <property type="entry name" value="RNase_H_like"/>
    <property type="match status" value="1"/>
</dbReference>
<dbReference type="InterPro" id="IPR002156">
    <property type="entry name" value="RNaseH_domain"/>
</dbReference>
<dbReference type="EMBL" id="CACVBM020000810">
    <property type="protein sequence ID" value="CAA7023659.1"/>
    <property type="molecule type" value="Genomic_DNA"/>
</dbReference>
<dbReference type="InterPro" id="IPR012337">
    <property type="entry name" value="RNaseH-like_sf"/>
</dbReference>
<dbReference type="PANTHER" id="PTHR47723:SF13">
    <property type="entry name" value="PUTATIVE-RELATED"/>
    <property type="match status" value="1"/>
</dbReference>
<evidence type="ECO:0000259" key="1">
    <source>
        <dbReference type="PROSITE" id="PS50879"/>
    </source>
</evidence>
<accession>A0A6D2I7G9</accession>
<comment type="caution">
    <text evidence="2">The sequence shown here is derived from an EMBL/GenBank/DDBJ whole genome shotgun (WGS) entry which is preliminary data.</text>
</comment>
<dbReference type="GO" id="GO:0004523">
    <property type="term" value="F:RNA-DNA hybrid ribonuclease activity"/>
    <property type="evidence" value="ECO:0007669"/>
    <property type="project" value="InterPro"/>
</dbReference>
<proteinExistence type="predicted"/>
<dbReference type="PANTHER" id="PTHR47723">
    <property type="entry name" value="OS05G0353850 PROTEIN"/>
    <property type="match status" value="1"/>
</dbReference>
<dbReference type="PROSITE" id="PS50879">
    <property type="entry name" value="RNASE_H_1"/>
    <property type="match status" value="1"/>
</dbReference>
<dbReference type="AlphaFoldDB" id="A0A6D2I7G9"/>
<dbReference type="SUPFAM" id="SSF53098">
    <property type="entry name" value="Ribonuclease H-like"/>
    <property type="match status" value="1"/>
</dbReference>
<evidence type="ECO:0000313" key="2">
    <source>
        <dbReference type="EMBL" id="CAA7023659.1"/>
    </source>
</evidence>
<dbReference type="InterPro" id="IPR053151">
    <property type="entry name" value="RNase_H-like"/>
</dbReference>
<reference evidence="2" key="1">
    <citation type="submission" date="2020-01" db="EMBL/GenBank/DDBJ databases">
        <authorList>
            <person name="Mishra B."/>
        </authorList>
    </citation>
    <scope>NUCLEOTIDE SEQUENCE [LARGE SCALE GENOMIC DNA]</scope>
</reference>
<dbReference type="GO" id="GO:0003676">
    <property type="term" value="F:nucleic acid binding"/>
    <property type="evidence" value="ECO:0007669"/>
    <property type="project" value="InterPro"/>
</dbReference>
<gene>
    <name evidence="2" type="ORF">MERR_LOCUS10894</name>
</gene>
<feature type="domain" description="RNase H type-1" evidence="1">
    <location>
        <begin position="108"/>
        <end position="203"/>
    </location>
</feature>
<evidence type="ECO:0000313" key="3">
    <source>
        <dbReference type="Proteomes" id="UP000467841"/>
    </source>
</evidence>
<dbReference type="OrthoDB" id="1752183at2759"/>
<dbReference type="InterPro" id="IPR044730">
    <property type="entry name" value="RNase_H-like_dom_plant"/>
</dbReference>
<dbReference type="Proteomes" id="UP000467841">
    <property type="component" value="Unassembled WGS sequence"/>
</dbReference>
<dbReference type="InterPro" id="IPR036397">
    <property type="entry name" value="RNaseH_sf"/>
</dbReference>
<keyword evidence="3" id="KW-1185">Reference proteome</keyword>
<protein>
    <recommendedName>
        <fullName evidence="1">RNase H type-1 domain-containing protein</fullName>
    </recommendedName>
</protein>
<sequence length="203" mass="22747">MCWLTLFFLVQQVLVYFFDKTLLVWLYENLQPGVTVATVPWSTTFSMAVWWGWKWRFGNVFGENCPCRDRVQFVMELAAEVWGANQLLGAKGSERPREVRHIGWKVPAAGWFKLNTDGASHGNLGPATAGGVIRDGDGRWMGSFALNIGRCTAPLAELLGVYYGLVVAWEKKVSHLELKVDSELVVGFLKRGINPAHPLSFMV</sequence>